<evidence type="ECO:0000259" key="9">
    <source>
        <dbReference type="PROSITE" id="PS50928"/>
    </source>
</evidence>
<evidence type="ECO:0000313" key="11">
    <source>
        <dbReference type="EMBL" id="RGJ03491.1"/>
    </source>
</evidence>
<dbReference type="SUPFAM" id="SSF160964">
    <property type="entry name" value="MalF N-terminal region-like"/>
    <property type="match status" value="1"/>
</dbReference>
<dbReference type="Proteomes" id="UP000261257">
    <property type="component" value="Unassembled WGS sequence"/>
</dbReference>
<feature type="region of interest" description="Disordered" evidence="8">
    <location>
        <begin position="1"/>
        <end position="24"/>
    </location>
</feature>
<reference evidence="10 13" key="1">
    <citation type="submission" date="2015-09" db="EMBL/GenBank/DDBJ databases">
        <authorList>
            <consortium name="Pathogen Informatics"/>
        </authorList>
    </citation>
    <scope>NUCLEOTIDE SEQUENCE [LARGE SCALE GENOMIC DNA]</scope>
    <source>
        <strain evidence="10 13">2789STDY5608850</strain>
    </source>
</reference>
<dbReference type="PANTHER" id="PTHR30193">
    <property type="entry name" value="ABC TRANSPORTER PERMEASE PROTEIN"/>
    <property type="match status" value="1"/>
</dbReference>
<evidence type="ECO:0000313" key="14">
    <source>
        <dbReference type="Proteomes" id="UP000261257"/>
    </source>
</evidence>
<dbReference type="Gene3D" id="1.20.58.370">
    <property type="entry name" value="MalF N-terminal region-like"/>
    <property type="match status" value="1"/>
</dbReference>
<dbReference type="Proteomes" id="UP000095651">
    <property type="component" value="Unassembled WGS sequence"/>
</dbReference>
<dbReference type="InterPro" id="IPR035906">
    <property type="entry name" value="MetI-like_sf"/>
</dbReference>
<reference evidence="14 15" key="2">
    <citation type="submission" date="2018-08" db="EMBL/GenBank/DDBJ databases">
        <title>A genome reference for cultivated species of the human gut microbiota.</title>
        <authorList>
            <person name="Zou Y."/>
            <person name="Xue W."/>
            <person name="Luo G."/>
        </authorList>
    </citation>
    <scope>NUCLEOTIDE SEQUENCE [LARGE SCALE GENOMIC DNA]</scope>
    <source>
        <strain evidence="12 14">TF05-11AC</strain>
        <strain evidence="11 15">TM09-12</strain>
    </source>
</reference>
<gene>
    <name evidence="10" type="primary">ugpA_21</name>
    <name evidence="12" type="ORF">DXC39_22420</name>
    <name evidence="11" type="ORF">DXD79_13910</name>
    <name evidence="10" type="ORF">ERS852407_01261</name>
</gene>
<evidence type="ECO:0000256" key="3">
    <source>
        <dbReference type="ARBA" id="ARBA00022475"/>
    </source>
</evidence>
<evidence type="ECO:0000256" key="2">
    <source>
        <dbReference type="ARBA" id="ARBA00022448"/>
    </source>
</evidence>
<dbReference type="AlphaFoldDB" id="A0A174ABX6"/>
<feature type="transmembrane region" description="Helical" evidence="7">
    <location>
        <begin position="180"/>
        <end position="203"/>
    </location>
</feature>
<comment type="subcellular location">
    <subcellularLocation>
        <location evidence="1 7">Cell membrane</location>
        <topology evidence="1 7">Multi-pass membrane protein</topology>
    </subcellularLocation>
</comment>
<evidence type="ECO:0000256" key="4">
    <source>
        <dbReference type="ARBA" id="ARBA00022692"/>
    </source>
</evidence>
<keyword evidence="2 7" id="KW-0813">Transport</keyword>
<feature type="domain" description="ABC transmembrane type-1" evidence="9">
    <location>
        <begin position="94"/>
        <end position="308"/>
    </location>
</feature>
<evidence type="ECO:0000256" key="1">
    <source>
        <dbReference type="ARBA" id="ARBA00004651"/>
    </source>
</evidence>
<feature type="transmembrane region" description="Helical" evidence="7">
    <location>
        <begin position="98"/>
        <end position="120"/>
    </location>
</feature>
<dbReference type="CDD" id="cd06261">
    <property type="entry name" value="TM_PBP2"/>
    <property type="match status" value="1"/>
</dbReference>
<organism evidence="10 13">
    <name type="scientific">Hungatella hathewayi</name>
    <dbReference type="NCBI Taxonomy" id="154046"/>
    <lineage>
        <taxon>Bacteria</taxon>
        <taxon>Bacillati</taxon>
        <taxon>Bacillota</taxon>
        <taxon>Clostridia</taxon>
        <taxon>Lachnospirales</taxon>
        <taxon>Lachnospiraceae</taxon>
        <taxon>Hungatella</taxon>
    </lineage>
</organism>
<evidence type="ECO:0000313" key="15">
    <source>
        <dbReference type="Proteomes" id="UP000263014"/>
    </source>
</evidence>
<dbReference type="GO" id="GO:0005886">
    <property type="term" value="C:plasma membrane"/>
    <property type="evidence" value="ECO:0007669"/>
    <property type="project" value="UniProtKB-SubCell"/>
</dbReference>
<keyword evidence="4 7" id="KW-0812">Transmembrane</keyword>
<evidence type="ECO:0000313" key="13">
    <source>
        <dbReference type="Proteomes" id="UP000095651"/>
    </source>
</evidence>
<dbReference type="EMBL" id="CYZE01000002">
    <property type="protein sequence ID" value="CUN85036.1"/>
    <property type="molecule type" value="Genomic_DNA"/>
</dbReference>
<keyword evidence="3" id="KW-1003">Cell membrane</keyword>
<dbReference type="PANTHER" id="PTHR30193:SF37">
    <property type="entry name" value="INNER MEMBRANE ABC TRANSPORTER PERMEASE PROTEIN YCJO"/>
    <property type="match status" value="1"/>
</dbReference>
<dbReference type="EMBL" id="QSSQ01000029">
    <property type="protein sequence ID" value="RGL99707.1"/>
    <property type="molecule type" value="Genomic_DNA"/>
</dbReference>
<feature type="transmembrane region" description="Helical" evidence="7">
    <location>
        <begin position="287"/>
        <end position="307"/>
    </location>
</feature>
<proteinExistence type="inferred from homology"/>
<dbReference type="RefSeq" id="WP_002604712.1">
    <property type="nucleotide sequence ID" value="NZ_CABIXC010000002.1"/>
</dbReference>
<evidence type="ECO:0000313" key="12">
    <source>
        <dbReference type="EMBL" id="RGL99707.1"/>
    </source>
</evidence>
<name>A0A174ABX6_9FIRM</name>
<dbReference type="GO" id="GO:0055085">
    <property type="term" value="P:transmembrane transport"/>
    <property type="evidence" value="ECO:0007669"/>
    <property type="project" value="InterPro"/>
</dbReference>
<dbReference type="PROSITE" id="PS50928">
    <property type="entry name" value="ABC_TM1"/>
    <property type="match status" value="1"/>
</dbReference>
<sequence>MANTTVSTQKPGRPKNKKEKMPARSKVLQRRETFVSYMFLLPALIFFVGFVIFPMASGVITSFTNASFSDPKGTAVGFANYIRLFQDKIFLKSAVNTVIIVVVSVPVVTAFSLWVGTAIYKMRSGIRSFFRCVFYLPVVTGSVAVVVVWKWMFDKYDGLFNYIIRSFGGQPLPWTSGESMALWCIILILFTTSIGQPIVLYVAALGNVDASMEEAAKVDGANNFQVFWNIKWPSIMPTTLYVAVITTINSFQCFALIQLLTSGGPNYSTSTVMYLLYEIAFKTTKEFGYANAMGVVLAIVIALFSALQFKVMNGGTSE</sequence>
<keyword evidence="5 7" id="KW-1133">Transmembrane helix</keyword>
<dbReference type="Proteomes" id="UP000263014">
    <property type="component" value="Unassembled WGS sequence"/>
</dbReference>
<dbReference type="InterPro" id="IPR051393">
    <property type="entry name" value="ABC_transporter_permease"/>
</dbReference>
<dbReference type="Pfam" id="PF00528">
    <property type="entry name" value="BPD_transp_1"/>
    <property type="match status" value="1"/>
</dbReference>
<accession>A0A174ABX6</accession>
<dbReference type="Gene3D" id="1.10.3720.10">
    <property type="entry name" value="MetI-like"/>
    <property type="match status" value="1"/>
</dbReference>
<dbReference type="SUPFAM" id="SSF161098">
    <property type="entry name" value="MetI-like"/>
    <property type="match status" value="1"/>
</dbReference>
<comment type="similarity">
    <text evidence="7">Belongs to the binding-protein-dependent transport system permease family.</text>
</comment>
<dbReference type="GeneID" id="86060372"/>
<evidence type="ECO:0000256" key="6">
    <source>
        <dbReference type="ARBA" id="ARBA00023136"/>
    </source>
</evidence>
<protein>
    <submittedName>
        <fullName evidence="10">Sugar ABC transporter permease</fullName>
    </submittedName>
</protein>
<feature type="transmembrane region" description="Helical" evidence="7">
    <location>
        <begin position="34"/>
        <end position="56"/>
    </location>
</feature>
<evidence type="ECO:0000256" key="7">
    <source>
        <dbReference type="RuleBase" id="RU363032"/>
    </source>
</evidence>
<feature type="transmembrane region" description="Helical" evidence="7">
    <location>
        <begin position="132"/>
        <end position="152"/>
    </location>
</feature>
<feature type="compositionally biased region" description="Polar residues" evidence="8">
    <location>
        <begin position="1"/>
        <end position="10"/>
    </location>
</feature>
<keyword evidence="6 7" id="KW-0472">Membrane</keyword>
<dbReference type="InterPro" id="IPR035277">
    <property type="entry name" value="MalF_N"/>
</dbReference>
<dbReference type="EMBL" id="QSON01000006">
    <property type="protein sequence ID" value="RGJ03491.1"/>
    <property type="molecule type" value="Genomic_DNA"/>
</dbReference>
<evidence type="ECO:0000256" key="5">
    <source>
        <dbReference type="ARBA" id="ARBA00022989"/>
    </source>
</evidence>
<evidence type="ECO:0000256" key="8">
    <source>
        <dbReference type="SAM" id="MobiDB-lite"/>
    </source>
</evidence>
<evidence type="ECO:0000313" key="10">
    <source>
        <dbReference type="EMBL" id="CUN85036.1"/>
    </source>
</evidence>
<dbReference type="InterPro" id="IPR000515">
    <property type="entry name" value="MetI-like"/>
</dbReference>